<feature type="compositionally biased region" description="Polar residues" evidence="1">
    <location>
        <begin position="1"/>
        <end position="10"/>
    </location>
</feature>
<reference evidence="2" key="1">
    <citation type="submission" date="2024-01" db="EMBL/GenBank/DDBJ databases">
        <authorList>
            <person name="Webb A."/>
        </authorList>
    </citation>
    <scope>NUCLEOTIDE SEQUENCE</scope>
    <source>
        <strain evidence="2">Pm1</strain>
    </source>
</reference>
<sequence>MHSSNQNEFGGQSAARTYDWSRPRIPPFDSLGPRFPALPPQPHQVRDRVSPSVAVPASATTKEHAAGVHEVAQAKATPPRQQYHHMHVGTPDARQQKLTNRKFDGSELYRGLGFGFFDWGRTFVRQVNMAQAAYGILWSEDVKVDLLGHYLSGTTEAYYHK</sequence>
<evidence type="ECO:0000313" key="3">
    <source>
        <dbReference type="Proteomes" id="UP001162060"/>
    </source>
</evidence>
<comment type="caution">
    <text evidence="2">The sequence shown here is derived from an EMBL/GenBank/DDBJ whole genome shotgun (WGS) entry which is preliminary data.</text>
</comment>
<proteinExistence type="predicted"/>
<feature type="region of interest" description="Disordered" evidence="1">
    <location>
        <begin position="29"/>
        <end position="48"/>
    </location>
</feature>
<name>A0AAV1UVI0_9STRA</name>
<dbReference type="Proteomes" id="UP001162060">
    <property type="component" value="Unassembled WGS sequence"/>
</dbReference>
<feature type="region of interest" description="Disordered" evidence="1">
    <location>
        <begin position="1"/>
        <end position="22"/>
    </location>
</feature>
<gene>
    <name evidence="2" type="ORF">PM001_LOCUS23172</name>
</gene>
<organism evidence="2 3">
    <name type="scientific">Peronospora matthiolae</name>
    <dbReference type="NCBI Taxonomy" id="2874970"/>
    <lineage>
        <taxon>Eukaryota</taxon>
        <taxon>Sar</taxon>
        <taxon>Stramenopiles</taxon>
        <taxon>Oomycota</taxon>
        <taxon>Peronosporomycetes</taxon>
        <taxon>Peronosporales</taxon>
        <taxon>Peronosporaceae</taxon>
        <taxon>Peronospora</taxon>
    </lineage>
</organism>
<feature type="region of interest" description="Disordered" evidence="1">
    <location>
        <begin position="58"/>
        <end position="93"/>
    </location>
</feature>
<evidence type="ECO:0000313" key="2">
    <source>
        <dbReference type="EMBL" id="CAK7938022.1"/>
    </source>
</evidence>
<dbReference type="EMBL" id="CAKLBY020000228">
    <property type="protein sequence ID" value="CAK7938022.1"/>
    <property type="molecule type" value="Genomic_DNA"/>
</dbReference>
<protein>
    <submittedName>
        <fullName evidence="2">Uncharacterized protein</fullName>
    </submittedName>
</protein>
<dbReference type="AlphaFoldDB" id="A0AAV1UVI0"/>
<evidence type="ECO:0000256" key="1">
    <source>
        <dbReference type="SAM" id="MobiDB-lite"/>
    </source>
</evidence>
<accession>A0AAV1UVI0</accession>